<dbReference type="Proteomes" id="UP000051647">
    <property type="component" value="Unassembled WGS sequence"/>
</dbReference>
<evidence type="ECO:0000259" key="7">
    <source>
        <dbReference type="Pfam" id="PF09335"/>
    </source>
</evidence>
<feature type="transmembrane region" description="Helical" evidence="6">
    <location>
        <begin position="45"/>
        <end position="62"/>
    </location>
</feature>
<evidence type="ECO:0000256" key="1">
    <source>
        <dbReference type="ARBA" id="ARBA00004651"/>
    </source>
</evidence>
<feature type="transmembrane region" description="Helical" evidence="6">
    <location>
        <begin position="127"/>
        <end position="149"/>
    </location>
</feature>
<dbReference type="RefSeq" id="WP_010623847.1">
    <property type="nucleotide sequence ID" value="NZ_AZFA01000003.1"/>
</dbReference>
<dbReference type="eggNOG" id="COG0398">
    <property type="taxonomic scope" value="Bacteria"/>
</dbReference>
<gene>
    <name evidence="8" type="ORF">FC27_GL001435</name>
</gene>
<evidence type="ECO:0000256" key="4">
    <source>
        <dbReference type="ARBA" id="ARBA00022989"/>
    </source>
</evidence>
<feature type="transmembrane region" description="Helical" evidence="6">
    <location>
        <begin position="209"/>
        <end position="230"/>
    </location>
</feature>
<dbReference type="STRING" id="1423815.FC27_GL001435"/>
<keyword evidence="5 6" id="KW-0472">Membrane</keyword>
<comment type="subcellular location">
    <subcellularLocation>
        <location evidence="1 6">Cell membrane</location>
        <topology evidence="1 6">Multi-pass membrane protein</topology>
    </subcellularLocation>
</comment>
<keyword evidence="4 6" id="KW-1133">Transmembrane helix</keyword>
<evidence type="ECO:0000256" key="6">
    <source>
        <dbReference type="RuleBase" id="RU366058"/>
    </source>
</evidence>
<dbReference type="OrthoDB" id="9812980at2"/>
<evidence type="ECO:0000313" key="9">
    <source>
        <dbReference type="Proteomes" id="UP000051647"/>
    </source>
</evidence>
<keyword evidence="9" id="KW-1185">Reference proteome</keyword>
<dbReference type="PANTHER" id="PTHR12677:SF59">
    <property type="entry name" value="GOLGI APPARATUS MEMBRANE PROTEIN TVP38-RELATED"/>
    <property type="match status" value="1"/>
</dbReference>
<evidence type="ECO:0000313" key="8">
    <source>
        <dbReference type="EMBL" id="KRL67897.1"/>
    </source>
</evidence>
<proteinExistence type="inferred from homology"/>
<dbReference type="InterPro" id="IPR032816">
    <property type="entry name" value="VTT_dom"/>
</dbReference>
<comment type="similarity">
    <text evidence="6">Belongs to the TVP38/TMEM64 family.</text>
</comment>
<feature type="domain" description="VTT" evidence="7">
    <location>
        <begin position="112"/>
        <end position="228"/>
    </location>
</feature>
<dbReference type="Pfam" id="PF09335">
    <property type="entry name" value="VTT_dom"/>
    <property type="match status" value="1"/>
</dbReference>
<protein>
    <recommendedName>
        <fullName evidence="6">TVP38/TMEM64 family membrane protein</fullName>
    </recommendedName>
</protein>
<dbReference type="EMBL" id="AZFA01000003">
    <property type="protein sequence ID" value="KRL67897.1"/>
    <property type="molecule type" value="Genomic_DNA"/>
</dbReference>
<name>A0A0R1SGI8_9LACO</name>
<evidence type="ECO:0000256" key="5">
    <source>
        <dbReference type="ARBA" id="ARBA00023136"/>
    </source>
</evidence>
<accession>A0A0R1SGI8</accession>
<dbReference type="AlphaFoldDB" id="A0A0R1SGI8"/>
<dbReference type="InterPro" id="IPR015414">
    <property type="entry name" value="TMEM64"/>
</dbReference>
<keyword evidence="2 6" id="KW-1003">Cell membrane</keyword>
<comment type="caution">
    <text evidence="8">The sequence shown here is derived from an EMBL/GenBank/DDBJ whole genome shotgun (WGS) entry which is preliminary data.</text>
</comment>
<dbReference type="PATRIC" id="fig|1423815.3.peg.1470"/>
<evidence type="ECO:0000256" key="2">
    <source>
        <dbReference type="ARBA" id="ARBA00022475"/>
    </source>
</evidence>
<dbReference type="GO" id="GO:0005886">
    <property type="term" value="C:plasma membrane"/>
    <property type="evidence" value="ECO:0007669"/>
    <property type="project" value="UniProtKB-SubCell"/>
</dbReference>
<feature type="transmembrane region" description="Helical" evidence="6">
    <location>
        <begin position="93"/>
        <end position="120"/>
    </location>
</feature>
<evidence type="ECO:0000256" key="3">
    <source>
        <dbReference type="ARBA" id="ARBA00022692"/>
    </source>
</evidence>
<feature type="transmembrane region" description="Helical" evidence="6">
    <location>
        <begin position="236"/>
        <end position="255"/>
    </location>
</feature>
<keyword evidence="3 6" id="KW-0812">Transmembrane</keyword>
<dbReference type="PANTHER" id="PTHR12677">
    <property type="entry name" value="GOLGI APPARATUS MEMBRANE PROTEIN TVP38-RELATED"/>
    <property type="match status" value="1"/>
</dbReference>
<feature type="transmembrane region" description="Helical" evidence="6">
    <location>
        <begin position="6"/>
        <end position="24"/>
    </location>
</feature>
<sequence>MIGIILLVIWVVVLLLWGSVYYFYHKQLENSQTYKHISRQQKIGIVLMFIILIILVGGYYVFSPYRTFVDTITSMLMKMDIQALRSYIKNFGIWGPLISILLMVFQSVLAPLPAFIITLVNAYLYNWYFGAALSWTGAMVGALVCFYIARALGRPLAEKVISKRALSKVDEFFNDYGNYTIIILRLLPFVSFDEVSYGAGFTDMKVNKFLIATGIGQLPATIVYSLVGGSLTGNKLLLFIGGISFVVLVVLSLAMKKMIQNKSGR</sequence>
<reference evidence="8 9" key="1">
    <citation type="journal article" date="2015" name="Genome Announc.">
        <title>Expanding the biotechnology potential of lactobacilli through comparative genomics of 213 strains and associated genera.</title>
        <authorList>
            <person name="Sun Z."/>
            <person name="Harris H.M."/>
            <person name="McCann A."/>
            <person name="Guo C."/>
            <person name="Argimon S."/>
            <person name="Zhang W."/>
            <person name="Yang X."/>
            <person name="Jeffery I.B."/>
            <person name="Cooney J.C."/>
            <person name="Kagawa T.F."/>
            <person name="Liu W."/>
            <person name="Song Y."/>
            <person name="Salvetti E."/>
            <person name="Wrobel A."/>
            <person name="Rasinkangas P."/>
            <person name="Parkhill J."/>
            <person name="Rea M.C."/>
            <person name="O'Sullivan O."/>
            <person name="Ritari J."/>
            <person name="Douillard F.P."/>
            <person name="Paul Ross R."/>
            <person name="Yang R."/>
            <person name="Briner A.E."/>
            <person name="Felis G.E."/>
            <person name="de Vos W.M."/>
            <person name="Barrangou R."/>
            <person name="Klaenhammer T.R."/>
            <person name="Caufield P.W."/>
            <person name="Cui Y."/>
            <person name="Zhang H."/>
            <person name="O'Toole P.W."/>
        </authorList>
    </citation>
    <scope>NUCLEOTIDE SEQUENCE [LARGE SCALE GENOMIC DNA]</scope>
    <source>
        <strain evidence="8 9">DSM 14857</strain>
    </source>
</reference>
<organism evidence="8 9">
    <name type="scientific">Companilactobacillus versmoldensis DSM 14857 = KCTC 3814</name>
    <dbReference type="NCBI Taxonomy" id="1423815"/>
    <lineage>
        <taxon>Bacteria</taxon>
        <taxon>Bacillati</taxon>
        <taxon>Bacillota</taxon>
        <taxon>Bacilli</taxon>
        <taxon>Lactobacillales</taxon>
        <taxon>Lactobacillaceae</taxon>
        <taxon>Companilactobacillus</taxon>
    </lineage>
</organism>